<evidence type="ECO:0000313" key="2">
    <source>
        <dbReference type="EMBL" id="KAB0668363.1"/>
    </source>
</evidence>
<dbReference type="PROSITE" id="PS51257">
    <property type="entry name" value="PROKAR_LIPOPROTEIN"/>
    <property type="match status" value="1"/>
</dbReference>
<proteinExistence type="predicted"/>
<protein>
    <recommendedName>
        <fullName evidence="4">Carboxypeptidase family protein</fullName>
    </recommendedName>
</protein>
<name>A0ABQ6TK47_9BACT</name>
<feature type="signal peptide" evidence="1">
    <location>
        <begin position="1"/>
        <end position="22"/>
    </location>
</feature>
<accession>A0ABQ6TK47</accession>
<keyword evidence="1" id="KW-0732">Signal</keyword>
<dbReference type="RefSeq" id="WP_151158252.1">
    <property type="nucleotide sequence ID" value="NZ_VZRA01000009.1"/>
</dbReference>
<sequence length="627" mass="64473">MRNMILAVIGLLLLGCSGGQSSNSTMTVSGVAATGAAVSGTIFLKDSAGHELSMATTDGTFSFDVSALKPPFMLKASWGGKTMYSFAAAAGTANITPLTQMIVAAAASSTDLDAAYQAPSPTTFSTIAANLPAATANLRNSLKPLLASYGADMDPISGKFSANGSGMDGLLDHVAVTSVSGTVSITDRSSGATLFSATASPALANSVSAMNWANDSAAVAQDPDLKVSEAGDGLAVWWSYTGTGYGASVIQARWLNSEQSATQISTATGFAMMPKVAIDGNGNAVVVWMQSDNQLNNVWVNRYVAGSGWGSPKKLTSAVSSATGPSGVPSIAIDAAGNAVIMWNQSDAAVSSHFDVYTSQYSVANNAWSTPAMLSTGTNSAYGYKVVANNSGTAAVIYNQFQRTDGRGGNGDASDIWVATGTTAGGFATRTKVSSSANPIYGQGSLAIDPAGDILAAWIQNNNSGYFDVWASRQPAGGSWEAPKTVANSVTGECYSPEVALDAHGNAFATWEQQLDTEGRQYVAASHYSAASGVWDAPAEISENIGNTYDQHIAVDPSGNATLVWYQIESAAVTVRSAQYLQSSGWGISQLIATMGAAYDGYTVFPVPRVAVNSSGKSIIIWGTGSM</sequence>
<keyword evidence="3" id="KW-1185">Reference proteome</keyword>
<dbReference type="Proteomes" id="UP000798046">
    <property type="component" value="Unassembled WGS sequence"/>
</dbReference>
<reference evidence="2 3" key="1">
    <citation type="journal article" date="2020" name="Microorganisms">
        <title>Description of Three Novel Members in the Family Geobacteraceae, Oryzomonas japonicum gen. nov., sp. nov., Oryzomonas sagensis sp. nov., and Oryzomonas ruber sp. nov.</title>
        <authorList>
            <person name="Xu Z."/>
            <person name="Masuda Y."/>
            <person name="Hayakawa C."/>
            <person name="Ushijima N."/>
            <person name="Kawano K."/>
            <person name="Shiratori Y."/>
            <person name="Senoo K."/>
            <person name="Itoh H."/>
        </authorList>
    </citation>
    <scope>NUCLEOTIDE SEQUENCE [LARGE SCALE GENOMIC DNA]</scope>
    <source>
        <strain evidence="2 3">Red100</strain>
    </source>
</reference>
<comment type="caution">
    <text evidence="2">The sequence shown here is derived from an EMBL/GenBank/DDBJ whole genome shotgun (WGS) entry which is preliminary data.</text>
</comment>
<gene>
    <name evidence="2" type="ORF">F6V30_16380</name>
</gene>
<feature type="chain" id="PRO_5045828028" description="Carboxypeptidase family protein" evidence="1">
    <location>
        <begin position="23"/>
        <end position="627"/>
    </location>
</feature>
<dbReference type="EMBL" id="VZRA01000009">
    <property type="protein sequence ID" value="KAB0668363.1"/>
    <property type="molecule type" value="Genomic_DNA"/>
</dbReference>
<evidence type="ECO:0000256" key="1">
    <source>
        <dbReference type="SAM" id="SignalP"/>
    </source>
</evidence>
<evidence type="ECO:0008006" key="4">
    <source>
        <dbReference type="Google" id="ProtNLM"/>
    </source>
</evidence>
<evidence type="ECO:0000313" key="3">
    <source>
        <dbReference type="Proteomes" id="UP000798046"/>
    </source>
</evidence>
<organism evidence="2 3">
    <name type="scientific">Oryzomonas sagensis</name>
    <dbReference type="NCBI Taxonomy" id="2603857"/>
    <lineage>
        <taxon>Bacteria</taxon>
        <taxon>Pseudomonadati</taxon>
        <taxon>Thermodesulfobacteriota</taxon>
        <taxon>Desulfuromonadia</taxon>
        <taxon>Geobacterales</taxon>
        <taxon>Geobacteraceae</taxon>
        <taxon>Oryzomonas</taxon>
    </lineage>
</organism>